<evidence type="ECO:0000256" key="1">
    <source>
        <dbReference type="SAM" id="Phobius"/>
    </source>
</evidence>
<feature type="transmembrane region" description="Helical" evidence="1">
    <location>
        <begin position="490"/>
        <end position="511"/>
    </location>
</feature>
<comment type="caution">
    <text evidence="2">The sequence shown here is derived from an EMBL/GenBank/DDBJ whole genome shotgun (WGS) entry which is preliminary data.</text>
</comment>
<feature type="transmembrane region" description="Helical" evidence="1">
    <location>
        <begin position="523"/>
        <end position="542"/>
    </location>
</feature>
<organism evidence="2 3">
    <name type="scientific">Boletus reticuloceps</name>
    <dbReference type="NCBI Taxonomy" id="495285"/>
    <lineage>
        <taxon>Eukaryota</taxon>
        <taxon>Fungi</taxon>
        <taxon>Dikarya</taxon>
        <taxon>Basidiomycota</taxon>
        <taxon>Agaricomycotina</taxon>
        <taxon>Agaricomycetes</taxon>
        <taxon>Agaricomycetidae</taxon>
        <taxon>Boletales</taxon>
        <taxon>Boletineae</taxon>
        <taxon>Boletaceae</taxon>
        <taxon>Boletoideae</taxon>
        <taxon>Boletus</taxon>
    </lineage>
</organism>
<dbReference type="InterPro" id="IPR007246">
    <property type="entry name" value="Gaa1"/>
</dbReference>
<dbReference type="GO" id="GO:0042765">
    <property type="term" value="C:GPI-anchor transamidase complex"/>
    <property type="evidence" value="ECO:0007669"/>
    <property type="project" value="InterPro"/>
</dbReference>
<evidence type="ECO:0000313" key="2">
    <source>
        <dbReference type="EMBL" id="KAG6376493.1"/>
    </source>
</evidence>
<proteinExistence type="predicted"/>
<feature type="transmembrane region" description="Helical" evidence="1">
    <location>
        <begin position="643"/>
        <end position="667"/>
    </location>
</feature>
<protein>
    <submittedName>
        <fullName evidence="2">Gaa1-like protein</fullName>
    </submittedName>
</protein>
<feature type="transmembrane region" description="Helical" evidence="1">
    <location>
        <begin position="549"/>
        <end position="568"/>
    </location>
</feature>
<feature type="transmembrane region" description="Helical" evidence="1">
    <location>
        <begin position="574"/>
        <end position="592"/>
    </location>
</feature>
<dbReference type="OrthoDB" id="445301at2759"/>
<feature type="transmembrane region" description="Helical" evidence="1">
    <location>
        <begin position="613"/>
        <end position="631"/>
    </location>
</feature>
<dbReference type="PANTHER" id="PTHR13304">
    <property type="entry name" value="GLYCOSYLPHOSPHATIDYLINOSITOL ANCHOR ATTACHMENT 1 PROTEIN"/>
    <property type="match status" value="1"/>
</dbReference>
<feature type="transmembrane region" description="Helical" evidence="1">
    <location>
        <begin position="51"/>
        <end position="71"/>
    </location>
</feature>
<keyword evidence="1" id="KW-0472">Membrane</keyword>
<sequence length="670" mass="74395">MMLLPNSDCSLAESSPNSFSNLDTTVMDRIWPRRQNGNVVRLRRRKNAAALIYRNLSKITTALLATGYLWMALIPIPPLSQGVYIDENALQPAQVNTNWNWQDVHQADLYLHHLEGFRDKNATSEQRASFIRDEFAKLGLSAATQNYTFMTPSSNVSGINAYAILNSPRTSGSEAIVISASWLSEVGKEPYNLRGIATVIALAGFLKNYSLWAKDIIFVIGDNYLDGIHAWLNAYHGTIPQNLNTDLLELTSGVIWNALNIDYSGHSFSHLGVFFEGLNGRLPNQDLINSLRLISHYSAGVPLVLYDHLELHDAPQNSLLTSAPEFMKRSPQLREFEHRARNVKRHVSYQARGRPSAPHGLFHHFRIDAITLYAVPADGPHGFFALGRIIESTLRTSNNLLERLHASFFFYILTTPATFMKIGTFLPSAVLVAVAMIFSGLGQWVEAGWVQESPSELHPQGKEDDSKAANATITTVTTLQPTWRPRRRPVIPVITTICVTHCIGLLAFAMIDTSYFLQNQVVASWILLLALGLVPQALLTIIPSQPPETAPFSLLLQSFNLCLASTVISITSLLNFSLAATLAVTLGIPLICSRLFSRPSQTSTSHFSKPCQLAVYAAYWILTWGWLLLPQEVEKAVWNWEVLGVWFAPFVCIVYAPLVMQAGLVGLSQS</sequence>
<name>A0A8I3A970_9AGAM</name>
<dbReference type="Proteomes" id="UP000683000">
    <property type="component" value="Unassembled WGS sequence"/>
</dbReference>
<dbReference type="EMBL" id="JAGFBS010000012">
    <property type="protein sequence ID" value="KAG6376493.1"/>
    <property type="molecule type" value="Genomic_DNA"/>
</dbReference>
<accession>A0A8I3A970</accession>
<dbReference type="AlphaFoldDB" id="A0A8I3A970"/>
<feature type="transmembrane region" description="Helical" evidence="1">
    <location>
        <begin position="408"/>
        <end position="438"/>
    </location>
</feature>
<dbReference type="PANTHER" id="PTHR13304:SF0">
    <property type="entry name" value="GLYCOSYLPHOSPHATIDYLINOSITOL ANCHOR ATTACHMENT 1 PROTEIN"/>
    <property type="match status" value="1"/>
</dbReference>
<dbReference type="Pfam" id="PF04114">
    <property type="entry name" value="Gaa1"/>
    <property type="match status" value="1"/>
</dbReference>
<keyword evidence="1" id="KW-1133">Transmembrane helix</keyword>
<dbReference type="GO" id="GO:0016255">
    <property type="term" value="P:attachment of GPI anchor to protein"/>
    <property type="evidence" value="ECO:0007669"/>
    <property type="project" value="TreeGrafter"/>
</dbReference>
<gene>
    <name evidence="2" type="ORF">JVT61DRAFT_2486</name>
</gene>
<keyword evidence="1" id="KW-0812">Transmembrane</keyword>
<keyword evidence="3" id="KW-1185">Reference proteome</keyword>
<evidence type="ECO:0000313" key="3">
    <source>
        <dbReference type="Proteomes" id="UP000683000"/>
    </source>
</evidence>
<reference evidence="2" key="1">
    <citation type="submission" date="2021-03" db="EMBL/GenBank/DDBJ databases">
        <title>Evolutionary innovations through gain and loss of genes in the ectomycorrhizal Boletales.</title>
        <authorList>
            <person name="Wu G."/>
            <person name="Miyauchi S."/>
            <person name="Morin E."/>
            <person name="Yang Z.-L."/>
            <person name="Xu J."/>
            <person name="Martin F.M."/>
        </authorList>
    </citation>
    <scope>NUCLEOTIDE SEQUENCE</scope>
    <source>
        <strain evidence="2">BR01</strain>
    </source>
</reference>